<evidence type="ECO:0000313" key="3">
    <source>
        <dbReference type="EMBL" id="CAE0772874.1"/>
    </source>
</evidence>
<dbReference type="EMBL" id="HBIZ01039927">
    <property type="protein sequence ID" value="CAE0772874.1"/>
    <property type="molecule type" value="Transcribed_RNA"/>
</dbReference>
<evidence type="ECO:0000313" key="5">
    <source>
        <dbReference type="EMBL" id="CAE0772876.1"/>
    </source>
</evidence>
<proteinExistence type="predicted"/>
<evidence type="ECO:0000313" key="2">
    <source>
        <dbReference type="EMBL" id="CAE0772873.1"/>
    </source>
</evidence>
<dbReference type="EMBL" id="HBIZ01039926">
    <property type="protein sequence ID" value="CAE0772873.1"/>
    <property type="molecule type" value="Transcribed_RNA"/>
</dbReference>
<accession>A0A6S9ZCF3</accession>
<protein>
    <submittedName>
        <fullName evidence="5">Uncharacterized protein</fullName>
    </submittedName>
</protein>
<sequence>MATMTYSDINHHISMLGRSMHNPLINCDSRAEELVNDLYSTQSMTLVLSGKTISVLHFADTFRNVGAQKSNHNEFTQSITGDCGLNFCSHASWKTGHTYIAHPGMFANDPSIGILAFSKLPPVLAKLKLQPAVLLPSGAPSSVTFLVISLTPSVLFLNGGATV</sequence>
<evidence type="ECO:0000313" key="1">
    <source>
        <dbReference type="EMBL" id="CAE0772872.1"/>
    </source>
</evidence>
<dbReference type="EMBL" id="HBIZ01039928">
    <property type="protein sequence ID" value="CAE0772875.1"/>
    <property type="molecule type" value="Transcribed_RNA"/>
</dbReference>
<dbReference type="EMBL" id="HBIZ01039929">
    <property type="protein sequence ID" value="CAE0772876.1"/>
    <property type="molecule type" value="Transcribed_RNA"/>
</dbReference>
<dbReference type="AlphaFoldDB" id="A0A6S9ZCF3"/>
<dbReference type="EMBL" id="HBIZ01039923">
    <property type="protein sequence ID" value="CAE0772872.1"/>
    <property type="molecule type" value="Transcribed_RNA"/>
</dbReference>
<name>A0A6S9ZCF3_CHRCT</name>
<evidence type="ECO:0000313" key="4">
    <source>
        <dbReference type="EMBL" id="CAE0772875.1"/>
    </source>
</evidence>
<gene>
    <name evidence="1" type="ORF">PCAR00345_LOCUS25484</name>
    <name evidence="2" type="ORF">PCAR00345_LOCUS25485</name>
    <name evidence="3" type="ORF">PCAR00345_LOCUS25486</name>
    <name evidence="4" type="ORF">PCAR00345_LOCUS25487</name>
    <name evidence="5" type="ORF">PCAR00345_LOCUS25488</name>
</gene>
<organism evidence="5">
    <name type="scientific">Chrysotila carterae</name>
    <name type="common">Marine alga</name>
    <name type="synonym">Syracosphaera carterae</name>
    <dbReference type="NCBI Taxonomy" id="13221"/>
    <lineage>
        <taxon>Eukaryota</taxon>
        <taxon>Haptista</taxon>
        <taxon>Haptophyta</taxon>
        <taxon>Prymnesiophyceae</taxon>
        <taxon>Isochrysidales</taxon>
        <taxon>Isochrysidaceae</taxon>
        <taxon>Chrysotila</taxon>
    </lineage>
</organism>
<reference evidence="5" key="1">
    <citation type="submission" date="2021-01" db="EMBL/GenBank/DDBJ databases">
        <authorList>
            <person name="Corre E."/>
            <person name="Pelletier E."/>
            <person name="Niang G."/>
            <person name="Scheremetjew M."/>
            <person name="Finn R."/>
            <person name="Kale V."/>
            <person name="Holt S."/>
            <person name="Cochrane G."/>
            <person name="Meng A."/>
            <person name="Brown T."/>
            <person name="Cohen L."/>
        </authorList>
    </citation>
    <scope>NUCLEOTIDE SEQUENCE</scope>
    <source>
        <strain evidence="5">CCMP645</strain>
    </source>
</reference>